<evidence type="ECO:0000256" key="1">
    <source>
        <dbReference type="ARBA" id="ARBA00006484"/>
    </source>
</evidence>
<keyword evidence="4" id="KW-1185">Reference proteome</keyword>
<dbReference type="EMBL" id="FONY01000005">
    <property type="protein sequence ID" value="SFE71843.1"/>
    <property type="molecule type" value="Genomic_DNA"/>
</dbReference>
<dbReference type="RefSeq" id="WP_091540728.1">
    <property type="nucleotide sequence ID" value="NZ_FONY01000005.1"/>
</dbReference>
<comment type="similarity">
    <text evidence="1">Belongs to the short-chain dehydrogenases/reductases (SDR) family.</text>
</comment>
<dbReference type="AlphaFoldDB" id="A0A1I2CVM9"/>
<evidence type="ECO:0000313" key="4">
    <source>
        <dbReference type="Proteomes" id="UP000199513"/>
    </source>
</evidence>
<organism evidence="3 4">
    <name type="scientific">Thermoflexibacter ruber</name>
    <dbReference type="NCBI Taxonomy" id="1003"/>
    <lineage>
        <taxon>Bacteria</taxon>
        <taxon>Pseudomonadati</taxon>
        <taxon>Bacteroidota</taxon>
        <taxon>Cytophagia</taxon>
        <taxon>Cytophagales</taxon>
        <taxon>Thermoflexibacteraceae</taxon>
        <taxon>Thermoflexibacter</taxon>
    </lineage>
</organism>
<dbReference type="STRING" id="1003.SAMN04488541_1005155"/>
<protein>
    <submittedName>
        <fullName evidence="3">NAD(P)-dependent dehydrogenase, short-chain alcohol dehydrogenase family</fullName>
    </submittedName>
</protein>
<proteinExistence type="inferred from homology"/>
<dbReference type="PANTHER" id="PTHR43669:SF3">
    <property type="entry name" value="ALCOHOL DEHYDROGENASE, PUTATIVE (AFU_ORTHOLOGUE AFUA_3G03445)-RELATED"/>
    <property type="match status" value="1"/>
</dbReference>
<evidence type="ECO:0000256" key="2">
    <source>
        <dbReference type="ARBA" id="ARBA00023002"/>
    </source>
</evidence>
<dbReference type="PANTHER" id="PTHR43669">
    <property type="entry name" value="5-KETO-D-GLUCONATE 5-REDUCTASE"/>
    <property type="match status" value="1"/>
</dbReference>
<name>A0A1I2CVM9_9BACT</name>
<dbReference type="InterPro" id="IPR002347">
    <property type="entry name" value="SDR_fam"/>
</dbReference>
<dbReference type="SUPFAM" id="SSF51735">
    <property type="entry name" value="NAD(P)-binding Rossmann-fold domains"/>
    <property type="match status" value="1"/>
</dbReference>
<reference evidence="3 4" key="1">
    <citation type="submission" date="2016-10" db="EMBL/GenBank/DDBJ databases">
        <authorList>
            <person name="de Groot N.N."/>
        </authorList>
    </citation>
    <scope>NUCLEOTIDE SEQUENCE [LARGE SCALE GENOMIC DNA]</scope>
    <source>
        <strain>GEY</strain>
        <strain evidence="4">DSM 9560</strain>
    </source>
</reference>
<evidence type="ECO:0000313" key="3">
    <source>
        <dbReference type="EMBL" id="SFE71843.1"/>
    </source>
</evidence>
<dbReference type="GO" id="GO:0016491">
    <property type="term" value="F:oxidoreductase activity"/>
    <property type="evidence" value="ECO:0007669"/>
    <property type="project" value="UniProtKB-KW"/>
</dbReference>
<sequence length="233" mass="25842">MNLTDKVAVVLGGTGGVGEGIVKALLQAGAAVVVPTRSPHKTERLQEYVGKDLSGKLLIKIGTVTEEDSAKELASFLQKEFKQIDIGVASLGGWHQGFPIYSYPMEHWNRILNDNLTSHFLAIKTLIPLLNPQEGYYFHINGFSADESYPMAGPVAMTAAAQKSLIQTLAQEVNRTGIKVYELILGPMKTRDRLKHGHGQPNWYFPEEIGDYMIKEMQNGFQEKIIHYLLSKG</sequence>
<dbReference type="CDD" id="cd05233">
    <property type="entry name" value="SDR_c"/>
    <property type="match status" value="1"/>
</dbReference>
<dbReference type="Proteomes" id="UP000199513">
    <property type="component" value="Unassembled WGS sequence"/>
</dbReference>
<dbReference type="OrthoDB" id="9803333at2"/>
<accession>A0A1I2CVM9</accession>
<keyword evidence="2" id="KW-0560">Oxidoreductase</keyword>
<dbReference type="InterPro" id="IPR036291">
    <property type="entry name" value="NAD(P)-bd_dom_sf"/>
</dbReference>
<dbReference type="Gene3D" id="3.40.50.720">
    <property type="entry name" value="NAD(P)-binding Rossmann-like Domain"/>
    <property type="match status" value="1"/>
</dbReference>
<dbReference type="Pfam" id="PF00106">
    <property type="entry name" value="adh_short"/>
    <property type="match status" value="1"/>
</dbReference>
<gene>
    <name evidence="3" type="ORF">SAMN04488541_1005155</name>
</gene>